<evidence type="ECO:0000313" key="4">
    <source>
        <dbReference type="Proteomes" id="UP000023152"/>
    </source>
</evidence>
<dbReference type="OrthoDB" id="428577at2759"/>
<dbReference type="AlphaFoldDB" id="X6LTS7"/>
<organism evidence="3 4">
    <name type="scientific">Reticulomyxa filosa</name>
    <dbReference type="NCBI Taxonomy" id="46433"/>
    <lineage>
        <taxon>Eukaryota</taxon>
        <taxon>Sar</taxon>
        <taxon>Rhizaria</taxon>
        <taxon>Retaria</taxon>
        <taxon>Foraminifera</taxon>
        <taxon>Monothalamids</taxon>
        <taxon>Reticulomyxidae</taxon>
        <taxon>Reticulomyxa</taxon>
    </lineage>
</organism>
<dbReference type="PANTHER" id="PTHR15204">
    <property type="entry name" value="LARGE PROLINE-RICH PROTEIN BAG6"/>
    <property type="match status" value="1"/>
</dbReference>
<name>X6LTS7_RETFI</name>
<dbReference type="GO" id="GO:0036503">
    <property type="term" value="P:ERAD pathway"/>
    <property type="evidence" value="ECO:0007669"/>
    <property type="project" value="TreeGrafter"/>
</dbReference>
<dbReference type="Pfam" id="PF00240">
    <property type="entry name" value="ubiquitin"/>
    <property type="match status" value="1"/>
</dbReference>
<gene>
    <name evidence="3" type="ORF">RFI_32353</name>
</gene>
<evidence type="ECO:0000313" key="3">
    <source>
        <dbReference type="EMBL" id="ETO05044.1"/>
    </source>
</evidence>
<proteinExistence type="predicted"/>
<dbReference type="GO" id="GO:0051787">
    <property type="term" value="F:misfolded protein binding"/>
    <property type="evidence" value="ECO:0007669"/>
    <property type="project" value="TreeGrafter"/>
</dbReference>
<dbReference type="InterPro" id="IPR029071">
    <property type="entry name" value="Ubiquitin-like_domsf"/>
</dbReference>
<feature type="transmembrane region" description="Helical" evidence="1">
    <location>
        <begin position="224"/>
        <end position="245"/>
    </location>
</feature>
<dbReference type="GO" id="GO:0071818">
    <property type="term" value="C:BAT3 complex"/>
    <property type="evidence" value="ECO:0007669"/>
    <property type="project" value="TreeGrafter"/>
</dbReference>
<dbReference type="SUPFAM" id="SSF54236">
    <property type="entry name" value="Ubiquitin-like"/>
    <property type="match status" value="1"/>
</dbReference>
<feature type="transmembrane region" description="Helical" evidence="1">
    <location>
        <begin position="157"/>
        <end position="186"/>
    </location>
</feature>
<evidence type="ECO:0000259" key="2">
    <source>
        <dbReference type="PROSITE" id="PS50053"/>
    </source>
</evidence>
<sequence>MTTNGGEGEITITIKQLDGATFSIQIIPTAQVRQLKEAVQRARDISPERQRLIYRAQELKNDENTLTDYGVVDQCTLHMVIRPLANVPPNNNANPDVVVSIAQKKKRSKRRHPWFFFVHIFVERNNVEGQDQIEHVNVAPTDINVLQIAKLSRFVRIFAILDFLILLLFGLTLSLLFFVMAVLALAGYYGAKTLKRSYLVAYIICLILEIVARAAFIYLDRYNIVSVVLLALMILIDMFVLRCVIQLFRAIAHLQPHQQEQIMVFNRIGLL</sequence>
<reference evidence="3 4" key="1">
    <citation type="journal article" date="2013" name="Curr. Biol.">
        <title>The Genome of the Foraminiferan Reticulomyxa filosa.</title>
        <authorList>
            <person name="Glockner G."/>
            <person name="Hulsmann N."/>
            <person name="Schleicher M."/>
            <person name="Noegel A.A."/>
            <person name="Eichinger L."/>
            <person name="Gallinger C."/>
            <person name="Pawlowski J."/>
            <person name="Sierra R."/>
            <person name="Euteneuer U."/>
            <person name="Pillet L."/>
            <person name="Moustafa A."/>
            <person name="Platzer M."/>
            <person name="Groth M."/>
            <person name="Szafranski K."/>
            <person name="Schliwa M."/>
        </authorList>
    </citation>
    <scope>NUCLEOTIDE SEQUENCE [LARGE SCALE GENOMIC DNA]</scope>
</reference>
<dbReference type="PROSITE" id="PS50053">
    <property type="entry name" value="UBIQUITIN_2"/>
    <property type="match status" value="1"/>
</dbReference>
<feature type="transmembrane region" description="Helical" evidence="1">
    <location>
        <begin position="198"/>
        <end position="218"/>
    </location>
</feature>
<accession>X6LTS7</accession>
<dbReference type="EMBL" id="ASPP01028608">
    <property type="protein sequence ID" value="ETO05044.1"/>
    <property type="molecule type" value="Genomic_DNA"/>
</dbReference>
<keyword evidence="4" id="KW-1185">Reference proteome</keyword>
<keyword evidence="1" id="KW-0812">Transmembrane</keyword>
<dbReference type="SMART" id="SM00213">
    <property type="entry name" value="UBQ"/>
    <property type="match status" value="1"/>
</dbReference>
<keyword evidence="1" id="KW-0472">Membrane</keyword>
<protein>
    <submittedName>
        <fullName evidence="3">V-ubiquitin</fullName>
    </submittedName>
</protein>
<dbReference type="GO" id="GO:0031593">
    <property type="term" value="F:polyubiquitin modification-dependent protein binding"/>
    <property type="evidence" value="ECO:0007669"/>
    <property type="project" value="TreeGrafter"/>
</dbReference>
<comment type="caution">
    <text evidence="3">The sequence shown here is derived from an EMBL/GenBank/DDBJ whole genome shotgun (WGS) entry which is preliminary data.</text>
</comment>
<dbReference type="PANTHER" id="PTHR15204:SF0">
    <property type="entry name" value="LARGE PROLINE-RICH PROTEIN BAG6"/>
    <property type="match status" value="1"/>
</dbReference>
<dbReference type="InterPro" id="IPR000626">
    <property type="entry name" value="Ubiquitin-like_dom"/>
</dbReference>
<keyword evidence="1" id="KW-1133">Transmembrane helix</keyword>
<evidence type="ECO:0000256" key="1">
    <source>
        <dbReference type="SAM" id="Phobius"/>
    </source>
</evidence>
<dbReference type="Proteomes" id="UP000023152">
    <property type="component" value="Unassembled WGS sequence"/>
</dbReference>
<feature type="domain" description="Ubiquitin-like" evidence="2">
    <location>
        <begin position="10"/>
        <end position="82"/>
    </location>
</feature>
<dbReference type="Gene3D" id="3.10.20.90">
    <property type="entry name" value="Phosphatidylinositol 3-kinase Catalytic Subunit, Chain A, domain 1"/>
    <property type="match status" value="1"/>
</dbReference>